<feature type="transmembrane region" description="Helical" evidence="2">
    <location>
        <begin position="15"/>
        <end position="39"/>
    </location>
</feature>
<feature type="transmembrane region" description="Helical" evidence="2">
    <location>
        <begin position="223"/>
        <end position="243"/>
    </location>
</feature>
<feature type="transmembrane region" description="Helical" evidence="2">
    <location>
        <begin position="294"/>
        <end position="314"/>
    </location>
</feature>
<keyword evidence="2" id="KW-0472">Membrane</keyword>
<name>A0AAU8JYH9_9ACTN</name>
<protein>
    <submittedName>
        <fullName evidence="3">MFS transporter</fullName>
    </submittedName>
</protein>
<sequence>MFAPYRKVFSRPGSLAFTLAGLLARLAGPMCGVSVVVLIAERRGSYGLAGAVSALGVAAGAVLMPLIGRLVDRYGQARVSVPTVLTGALPLVGLLLCVRSGAPDWTLFACWAASATVPNVGGMARARWAHLHREDEATRHRANALEQALDELCFMTGPVVAMALCTGVAPEAGLITAGALGVTGVLLFAAQRSTEPPLAPVAARTSGSSGSSDAPRGARRGGMAVGGGLGVLLLTFLATGVVFGSMEVSTIAYADGLGQKPAAGVLLGLVAAGSCVSGLVFGALRLRREPEGRLLIGVAVMAGLMLLPLAAGLSGSGLTVLGAALFVAGSGTAPTMVSGMTLCQELLPPGRLNEGMALAVSAILVGISAGAALGGAVADHASPGTGYLIPAAAAALAALTALVGRPRLRAPRPTGAPHLPAPAPAPVC</sequence>
<dbReference type="KEGG" id="kcm:ABWK59_16055"/>
<evidence type="ECO:0000256" key="1">
    <source>
        <dbReference type="SAM" id="MobiDB-lite"/>
    </source>
</evidence>
<dbReference type="Gene3D" id="1.20.1250.20">
    <property type="entry name" value="MFS general substrate transporter like domains"/>
    <property type="match status" value="2"/>
</dbReference>
<dbReference type="SUPFAM" id="SSF103473">
    <property type="entry name" value="MFS general substrate transporter"/>
    <property type="match status" value="1"/>
</dbReference>
<reference evidence="3" key="1">
    <citation type="submission" date="2024-06" db="EMBL/GenBank/DDBJ databases">
        <title>The genome sequences of Kitasatospora sp. strain HUAS MG31.</title>
        <authorList>
            <person name="Mo P."/>
        </authorList>
    </citation>
    <scope>NUCLEOTIDE SEQUENCE</scope>
    <source>
        <strain evidence="3">HUAS MG31</strain>
    </source>
</reference>
<dbReference type="Pfam" id="PF07690">
    <property type="entry name" value="MFS_1"/>
    <property type="match status" value="1"/>
</dbReference>
<feature type="transmembrane region" description="Helical" evidence="2">
    <location>
        <begin position="355"/>
        <end position="378"/>
    </location>
</feature>
<dbReference type="GO" id="GO:0022857">
    <property type="term" value="F:transmembrane transporter activity"/>
    <property type="evidence" value="ECO:0007669"/>
    <property type="project" value="InterPro"/>
</dbReference>
<keyword evidence="2" id="KW-0812">Transmembrane</keyword>
<dbReference type="AlphaFoldDB" id="A0AAU8JYH9"/>
<dbReference type="InterPro" id="IPR011701">
    <property type="entry name" value="MFS"/>
</dbReference>
<dbReference type="RefSeq" id="WP_354641267.1">
    <property type="nucleotide sequence ID" value="NZ_CP159872.1"/>
</dbReference>
<dbReference type="PANTHER" id="PTHR23542:SF1">
    <property type="entry name" value="MAJOR FACILITATOR SUPERFAMILY (MFS) PROFILE DOMAIN-CONTAINING PROTEIN"/>
    <property type="match status" value="1"/>
</dbReference>
<feature type="transmembrane region" description="Helical" evidence="2">
    <location>
        <begin position="384"/>
        <end position="403"/>
    </location>
</feature>
<organism evidence="3">
    <name type="scientific">Kitasatospora camelliae</name>
    <dbReference type="NCBI Taxonomy" id="3156397"/>
    <lineage>
        <taxon>Bacteria</taxon>
        <taxon>Bacillati</taxon>
        <taxon>Actinomycetota</taxon>
        <taxon>Actinomycetes</taxon>
        <taxon>Kitasatosporales</taxon>
        <taxon>Streptomycetaceae</taxon>
        <taxon>Kitasatospora</taxon>
    </lineage>
</organism>
<feature type="transmembrane region" description="Helical" evidence="2">
    <location>
        <begin position="320"/>
        <end position="343"/>
    </location>
</feature>
<dbReference type="InterPro" id="IPR036259">
    <property type="entry name" value="MFS_trans_sf"/>
</dbReference>
<dbReference type="EMBL" id="CP159872">
    <property type="protein sequence ID" value="XCM80328.1"/>
    <property type="molecule type" value="Genomic_DNA"/>
</dbReference>
<dbReference type="PANTHER" id="PTHR23542">
    <property type="match status" value="1"/>
</dbReference>
<feature type="transmembrane region" description="Helical" evidence="2">
    <location>
        <begin position="46"/>
        <end position="67"/>
    </location>
</feature>
<gene>
    <name evidence="3" type="ORF">ABWK59_16055</name>
</gene>
<evidence type="ECO:0000256" key="2">
    <source>
        <dbReference type="SAM" id="Phobius"/>
    </source>
</evidence>
<proteinExistence type="predicted"/>
<keyword evidence="2" id="KW-1133">Transmembrane helix</keyword>
<feature type="transmembrane region" description="Helical" evidence="2">
    <location>
        <begin position="79"/>
        <end position="98"/>
    </location>
</feature>
<accession>A0AAU8JYH9</accession>
<feature type="transmembrane region" description="Helical" evidence="2">
    <location>
        <begin position="263"/>
        <end position="282"/>
    </location>
</feature>
<feature type="region of interest" description="Disordered" evidence="1">
    <location>
        <begin position="199"/>
        <end position="219"/>
    </location>
</feature>
<evidence type="ECO:0000313" key="3">
    <source>
        <dbReference type="EMBL" id="XCM80328.1"/>
    </source>
</evidence>